<evidence type="ECO:0000256" key="4">
    <source>
        <dbReference type="ARBA" id="ARBA00023136"/>
    </source>
</evidence>
<keyword evidence="4 6" id="KW-0472">Membrane</keyword>
<comment type="subcellular location">
    <subcellularLocation>
        <location evidence="1">Membrane</location>
        <topology evidence="1">Multi-pass membrane protein</topology>
    </subcellularLocation>
</comment>
<feature type="transmembrane region" description="Helical" evidence="6">
    <location>
        <begin position="129"/>
        <end position="146"/>
    </location>
</feature>
<dbReference type="NCBIfam" id="TIGR00367">
    <property type="entry name" value="calcium/sodium antiporter"/>
    <property type="match status" value="1"/>
</dbReference>
<feature type="transmembrane region" description="Helical" evidence="6">
    <location>
        <begin position="104"/>
        <end position="123"/>
    </location>
</feature>
<evidence type="ECO:0000256" key="5">
    <source>
        <dbReference type="SAM" id="MobiDB-lite"/>
    </source>
</evidence>
<keyword evidence="2 6" id="KW-0812">Transmembrane</keyword>
<feature type="region of interest" description="Disordered" evidence="5">
    <location>
        <begin position="150"/>
        <end position="173"/>
    </location>
</feature>
<dbReference type="GO" id="GO:0006874">
    <property type="term" value="P:intracellular calcium ion homeostasis"/>
    <property type="evidence" value="ECO:0007669"/>
    <property type="project" value="TreeGrafter"/>
</dbReference>
<feature type="transmembrane region" description="Helical" evidence="6">
    <location>
        <begin position="188"/>
        <end position="209"/>
    </location>
</feature>
<feature type="domain" description="Sodium/calcium exchanger membrane region" evidence="7">
    <location>
        <begin position="188"/>
        <end position="330"/>
    </location>
</feature>
<dbReference type="EMBL" id="JACHGB010000003">
    <property type="protein sequence ID" value="MBB5271797.1"/>
    <property type="molecule type" value="Genomic_DNA"/>
</dbReference>
<organism evidence="8 9">
    <name type="scientific">Quisquiliibacterium transsilvanicum</name>
    <dbReference type="NCBI Taxonomy" id="1549638"/>
    <lineage>
        <taxon>Bacteria</taxon>
        <taxon>Pseudomonadati</taxon>
        <taxon>Pseudomonadota</taxon>
        <taxon>Betaproteobacteria</taxon>
        <taxon>Burkholderiales</taxon>
        <taxon>Burkholderiaceae</taxon>
        <taxon>Quisquiliibacterium</taxon>
    </lineage>
</organism>
<dbReference type="AlphaFoldDB" id="A0A7W8M8M3"/>
<dbReference type="GO" id="GO:0005886">
    <property type="term" value="C:plasma membrane"/>
    <property type="evidence" value="ECO:0007669"/>
    <property type="project" value="TreeGrafter"/>
</dbReference>
<dbReference type="GO" id="GO:0005262">
    <property type="term" value="F:calcium channel activity"/>
    <property type="evidence" value="ECO:0007669"/>
    <property type="project" value="TreeGrafter"/>
</dbReference>
<name>A0A7W8M8M3_9BURK</name>
<evidence type="ECO:0000256" key="6">
    <source>
        <dbReference type="SAM" id="Phobius"/>
    </source>
</evidence>
<evidence type="ECO:0000259" key="7">
    <source>
        <dbReference type="Pfam" id="PF01699"/>
    </source>
</evidence>
<proteinExistence type="predicted"/>
<feature type="transmembrane region" description="Helical" evidence="6">
    <location>
        <begin position="77"/>
        <end position="95"/>
    </location>
</feature>
<feature type="transmembrane region" description="Helical" evidence="6">
    <location>
        <begin position="317"/>
        <end position="334"/>
    </location>
</feature>
<feature type="transmembrane region" description="Helical" evidence="6">
    <location>
        <begin position="346"/>
        <end position="363"/>
    </location>
</feature>
<feature type="transmembrane region" description="Helical" evidence="6">
    <location>
        <begin position="221"/>
        <end position="245"/>
    </location>
</feature>
<dbReference type="GO" id="GO:0008273">
    <property type="term" value="F:calcium, potassium:sodium antiporter activity"/>
    <property type="evidence" value="ECO:0007669"/>
    <property type="project" value="TreeGrafter"/>
</dbReference>
<evidence type="ECO:0000256" key="1">
    <source>
        <dbReference type="ARBA" id="ARBA00004141"/>
    </source>
</evidence>
<accession>A0A7W8M8M3</accession>
<comment type="caution">
    <text evidence="8">The sequence shown here is derived from an EMBL/GenBank/DDBJ whole genome shotgun (WGS) entry which is preliminary data.</text>
</comment>
<dbReference type="RefSeq" id="WP_183966498.1">
    <property type="nucleotide sequence ID" value="NZ_BAABEW010000001.1"/>
</dbReference>
<evidence type="ECO:0000313" key="8">
    <source>
        <dbReference type="EMBL" id="MBB5271797.1"/>
    </source>
</evidence>
<feature type="transmembrane region" description="Helical" evidence="6">
    <location>
        <begin position="252"/>
        <end position="274"/>
    </location>
</feature>
<dbReference type="InterPro" id="IPR004837">
    <property type="entry name" value="NaCa_Exmemb"/>
</dbReference>
<evidence type="ECO:0000256" key="2">
    <source>
        <dbReference type="ARBA" id="ARBA00022692"/>
    </source>
</evidence>
<dbReference type="PANTHER" id="PTHR10846:SF8">
    <property type="entry name" value="INNER MEMBRANE PROTEIN YRBG"/>
    <property type="match status" value="1"/>
</dbReference>
<dbReference type="Gene3D" id="6.10.280.80">
    <property type="entry name" value="NCX, peripheral helical region"/>
    <property type="match status" value="1"/>
</dbReference>
<dbReference type="Gene3D" id="1.20.1420.30">
    <property type="entry name" value="NCX, central ion-binding region"/>
    <property type="match status" value="2"/>
</dbReference>
<dbReference type="Proteomes" id="UP000532440">
    <property type="component" value="Unassembled WGS sequence"/>
</dbReference>
<keyword evidence="9" id="KW-1185">Reference proteome</keyword>
<gene>
    <name evidence="8" type="ORF">HNQ70_001807</name>
</gene>
<evidence type="ECO:0000256" key="3">
    <source>
        <dbReference type="ARBA" id="ARBA00022989"/>
    </source>
</evidence>
<feature type="transmembrane region" description="Helical" evidence="6">
    <location>
        <begin position="280"/>
        <end position="305"/>
    </location>
</feature>
<keyword evidence="3 6" id="KW-1133">Transmembrane helix</keyword>
<protein>
    <submittedName>
        <fullName evidence="8">Cation:H+ antiporter</fullName>
    </submittedName>
</protein>
<dbReference type="PANTHER" id="PTHR10846">
    <property type="entry name" value="SODIUM/POTASSIUM/CALCIUM EXCHANGER"/>
    <property type="match status" value="1"/>
</dbReference>
<dbReference type="InterPro" id="IPR044880">
    <property type="entry name" value="NCX_ion-bd_dom_sf"/>
</dbReference>
<reference evidence="8 9" key="1">
    <citation type="submission" date="2020-08" db="EMBL/GenBank/DDBJ databases">
        <title>Genomic Encyclopedia of Type Strains, Phase IV (KMG-IV): sequencing the most valuable type-strain genomes for metagenomic binning, comparative biology and taxonomic classification.</title>
        <authorList>
            <person name="Goeker M."/>
        </authorList>
    </citation>
    <scope>NUCLEOTIDE SEQUENCE [LARGE SCALE GENOMIC DNA]</scope>
    <source>
        <strain evidence="8 9">DSM 29781</strain>
    </source>
</reference>
<evidence type="ECO:0000313" key="9">
    <source>
        <dbReference type="Proteomes" id="UP000532440"/>
    </source>
</evidence>
<dbReference type="InterPro" id="IPR004481">
    <property type="entry name" value="K/Na/Ca-exchanger"/>
</dbReference>
<dbReference type="Pfam" id="PF01699">
    <property type="entry name" value="Na_Ca_ex"/>
    <property type="match status" value="2"/>
</dbReference>
<feature type="domain" description="Sodium/calcium exchanger membrane region" evidence="7">
    <location>
        <begin position="4"/>
        <end position="143"/>
    </location>
</feature>
<sequence>MTDLLLFAGGLVALIAGAEVLVRGASRLALSFGLSPLVIGLTVVAFGTSAPEVAVSVGAVLDGRNDIAVGNVVGSNIFNVLGILGLSALVAPLVVHSQVIRQEVPIMIGASLVLVALALDGTIDRLEAGLLLALLAAYVVFLIVQGRREASGGTSQGAPAGDPASQGESADGLGSGGRDLLAKLPMQLLAIAVGLGLLVLGAQWLVSAASGFARALGVSDLVIGLTIVAAGTSLPELATSALAALRGQRDIAVGNVVGSCTFNLLGCLGLAGLVSNGGLAVPAAVVNFDLWVMLAAAIACIPVVISGREIARWEGSLFVALYAAYTAYLILAAADHDALSAYSKAMMSFVIPLAIVTLVAAMLRPHPHETRQH</sequence>